<reference evidence="1 2" key="1">
    <citation type="submission" date="2017-07" db="EMBL/GenBank/DDBJ databases">
        <title>Mechanisms for carbon and nitrogen cycling indicate functional differentiation within the Candidate Phyla Radiation.</title>
        <authorList>
            <person name="Danczak R.E."/>
            <person name="Johnston M.D."/>
            <person name="Kenah C."/>
            <person name="Slattery M."/>
            <person name="Wrighton K.C."/>
            <person name="Wilkins M.J."/>
        </authorList>
    </citation>
    <scope>NUCLEOTIDE SEQUENCE [LARGE SCALE GENOMIC DNA]</scope>
    <source>
        <strain evidence="1">Athens1014_28</strain>
    </source>
</reference>
<evidence type="ECO:0000313" key="1">
    <source>
        <dbReference type="EMBL" id="TSC94598.1"/>
    </source>
</evidence>
<sequence>MERPARVAQLVERVLAKDEVAGSNPVSRSMPLRQSYAALEIFNQINYEQKKSTKKEK</sequence>
<dbReference type="EMBL" id="VMGN01000009">
    <property type="protein sequence ID" value="TSC94598.1"/>
    <property type="molecule type" value="Genomic_DNA"/>
</dbReference>
<evidence type="ECO:0000313" key="2">
    <source>
        <dbReference type="Proteomes" id="UP000316495"/>
    </source>
</evidence>
<accession>A0A554LP10</accession>
<dbReference type="AntiFam" id="ANF00010">
    <property type="entry name" value="tRNA translation"/>
</dbReference>
<dbReference type="AlphaFoldDB" id="A0A554LP10"/>
<comment type="caution">
    <text evidence="1">The sequence shown here is derived from an EMBL/GenBank/DDBJ whole genome shotgun (WGS) entry which is preliminary data.</text>
</comment>
<name>A0A554LP10_9BACT</name>
<dbReference type="Proteomes" id="UP000316495">
    <property type="component" value="Unassembled WGS sequence"/>
</dbReference>
<organism evidence="1 2">
    <name type="scientific">Candidatus Berkelbacteria bacterium Athens1014_28</name>
    <dbReference type="NCBI Taxonomy" id="2017145"/>
    <lineage>
        <taxon>Bacteria</taxon>
        <taxon>Candidatus Berkelbacteria</taxon>
    </lineage>
</organism>
<protein>
    <submittedName>
        <fullName evidence="1">Uncharacterized protein</fullName>
    </submittedName>
</protein>
<proteinExistence type="predicted"/>
<gene>
    <name evidence="1" type="ORF">Athens101428_228</name>
</gene>